<protein>
    <submittedName>
        <fullName evidence="1">Uncharacterized protein</fullName>
    </submittedName>
</protein>
<accession>A0AA48M4P1</accession>
<gene>
    <name evidence="1" type="ORF">AMST5_04290</name>
</gene>
<name>A0AA48M4P1_9ZZZZ</name>
<dbReference type="EMBL" id="OY288114">
    <property type="protein sequence ID" value="CAJ0893263.1"/>
    <property type="molecule type" value="Genomic_DNA"/>
</dbReference>
<dbReference type="AlphaFoldDB" id="A0AA48M4P1"/>
<organism evidence="1">
    <name type="scientific">freshwater sediment metagenome</name>
    <dbReference type="NCBI Taxonomy" id="556182"/>
    <lineage>
        <taxon>unclassified sequences</taxon>
        <taxon>metagenomes</taxon>
        <taxon>ecological metagenomes</taxon>
    </lineage>
</organism>
<proteinExistence type="predicted"/>
<sequence length="136" mass="15198">MRLLKVSLSLLLLTLTAPAAVAEETPSILAPEAEHFTLQPVEGGFMRLDKRSGAVSFCTAKNGISVCRLGADERATMEAELERLRAENARLKSATVQPRSTMPGEEEFERALSFTERFLRRIMRLFREESSNDGRL</sequence>
<evidence type="ECO:0000313" key="1">
    <source>
        <dbReference type="EMBL" id="CAJ0893263.1"/>
    </source>
</evidence>
<reference evidence="1" key="1">
    <citation type="submission" date="2023-07" db="EMBL/GenBank/DDBJ databases">
        <authorList>
            <person name="Pelsma A.J. K."/>
        </authorList>
    </citation>
    <scope>NUCLEOTIDE SEQUENCE</scope>
</reference>